<dbReference type="EMBL" id="JBJKFK010000752">
    <property type="protein sequence ID" value="KAL3315440.1"/>
    <property type="molecule type" value="Genomic_DNA"/>
</dbReference>
<comment type="caution">
    <text evidence="1">The sequence shown here is derived from an EMBL/GenBank/DDBJ whole genome shotgun (WGS) entry which is preliminary data.</text>
</comment>
<organism evidence="1 2">
    <name type="scientific">Cichlidogyrus casuarinus</name>
    <dbReference type="NCBI Taxonomy" id="1844966"/>
    <lineage>
        <taxon>Eukaryota</taxon>
        <taxon>Metazoa</taxon>
        <taxon>Spiralia</taxon>
        <taxon>Lophotrochozoa</taxon>
        <taxon>Platyhelminthes</taxon>
        <taxon>Monogenea</taxon>
        <taxon>Monopisthocotylea</taxon>
        <taxon>Dactylogyridea</taxon>
        <taxon>Ancyrocephalidae</taxon>
        <taxon>Cichlidogyrus</taxon>
    </lineage>
</organism>
<sequence length="108" mass="12567">MVTRGVAEVVFEKYGDAVESLKRYDGRELDEWPMRVTILTKIDPESARFLSEDRSDPSQEQYVFSSSSLLRFARHDEMDNVDMEVFYKALFNSSSRSSRPVDFKVNID</sequence>
<name>A0ABD2Q795_9PLAT</name>
<evidence type="ECO:0000313" key="2">
    <source>
        <dbReference type="Proteomes" id="UP001626550"/>
    </source>
</evidence>
<dbReference type="AlphaFoldDB" id="A0ABD2Q795"/>
<accession>A0ABD2Q795</accession>
<evidence type="ECO:0000313" key="1">
    <source>
        <dbReference type="EMBL" id="KAL3315440.1"/>
    </source>
</evidence>
<reference evidence="1 2" key="1">
    <citation type="submission" date="2024-11" db="EMBL/GenBank/DDBJ databases">
        <title>Adaptive evolution of stress response genes in parasites aligns with host niche diversity.</title>
        <authorList>
            <person name="Hahn C."/>
            <person name="Resl P."/>
        </authorList>
    </citation>
    <scope>NUCLEOTIDE SEQUENCE [LARGE SCALE GENOMIC DNA]</scope>
    <source>
        <strain evidence="1">EGGRZ-B1_66</strain>
        <tissue evidence="1">Body</tissue>
    </source>
</reference>
<proteinExistence type="predicted"/>
<protein>
    <submittedName>
        <fullName evidence="1">Polymerase delta-interacting protein 3</fullName>
    </submittedName>
</protein>
<dbReference type="Proteomes" id="UP001626550">
    <property type="component" value="Unassembled WGS sequence"/>
</dbReference>
<gene>
    <name evidence="1" type="primary">POLDIP3</name>
    <name evidence="1" type="ORF">Ciccas_005932</name>
</gene>
<keyword evidence="2" id="KW-1185">Reference proteome</keyword>